<dbReference type="PANTHER" id="PTHR45656:SF4">
    <property type="entry name" value="PROTEIN CBR-CLEC-78"/>
    <property type="match status" value="1"/>
</dbReference>
<dbReference type="OrthoDB" id="8961654at2759"/>
<evidence type="ECO:0000256" key="7">
    <source>
        <dbReference type="SAM" id="SignalP"/>
    </source>
</evidence>
<keyword evidence="3" id="KW-0677">Repeat</keyword>
<evidence type="ECO:0000256" key="5">
    <source>
        <dbReference type="PROSITE-ProRule" id="PRU00302"/>
    </source>
</evidence>
<dbReference type="Gene3D" id="2.10.70.10">
    <property type="entry name" value="Complement Module, domain 1"/>
    <property type="match status" value="2"/>
</dbReference>
<evidence type="ECO:0000313" key="9">
    <source>
        <dbReference type="Proteomes" id="UP000515203"/>
    </source>
</evidence>
<sequence>MRLTLGNSCPLLHLLGALALLLCPSSLQGCSAPPDIPHGQYTYLTGYLALTTEVKYECNKGYALVGTAIISCMFLGWSSPAPQCQALCLKPKILNGKLSVEKEQYISPETVTIQCDPGYRMAGPQRISCSEDKSWSPAVPSCEKQVPEDHNIVEAGKNLLQCLPSPRDAKVALELRKLSLEIEKLEQERDKKKII</sequence>
<gene>
    <name evidence="10" type="primary">LOC111812594</name>
</gene>
<dbReference type="PROSITE" id="PS50923">
    <property type="entry name" value="SUSHI"/>
    <property type="match status" value="2"/>
</dbReference>
<dbReference type="GeneID" id="111812594"/>
<dbReference type="Proteomes" id="UP000515203">
    <property type="component" value="Unplaced"/>
</dbReference>
<dbReference type="FunFam" id="2.10.70.10:FF:000014">
    <property type="entry name" value="Membrane cofactor protein"/>
    <property type="match status" value="1"/>
</dbReference>
<dbReference type="InParanoid" id="A0A6P6DBB7"/>
<comment type="caution">
    <text evidence="5">Lacks conserved residue(s) required for the propagation of feature annotation.</text>
</comment>
<dbReference type="Pfam" id="PF18453">
    <property type="entry name" value="C4bp_oligo"/>
    <property type="match status" value="1"/>
</dbReference>
<keyword evidence="4 5" id="KW-1015">Disulfide bond</keyword>
<keyword evidence="6" id="KW-0175">Coiled coil</keyword>
<evidence type="ECO:0000256" key="2">
    <source>
        <dbReference type="ARBA" id="ARBA00022729"/>
    </source>
</evidence>
<keyword evidence="1 5" id="KW-0768">Sushi</keyword>
<dbReference type="InterPro" id="IPR035976">
    <property type="entry name" value="Sushi/SCR/CCP_sf"/>
</dbReference>
<dbReference type="RefSeq" id="XP_023556938.1">
    <property type="nucleotide sequence ID" value="XM_023701170.1"/>
</dbReference>
<dbReference type="InterPro" id="IPR000436">
    <property type="entry name" value="Sushi_SCR_CCP_dom"/>
</dbReference>
<dbReference type="CDD" id="cd00033">
    <property type="entry name" value="CCP"/>
    <property type="match status" value="2"/>
</dbReference>
<dbReference type="InterPro" id="IPR051277">
    <property type="entry name" value="SEZ6_CSMD_C4BPB_Regulators"/>
</dbReference>
<dbReference type="InterPro" id="IPR040514">
    <property type="entry name" value="C4bp_oligo"/>
</dbReference>
<keyword evidence="9" id="KW-1185">Reference proteome</keyword>
<dbReference type="PANTHER" id="PTHR45656">
    <property type="entry name" value="PROTEIN CBR-CLEC-78"/>
    <property type="match status" value="1"/>
</dbReference>
<dbReference type="Gene3D" id="1.20.5.3730">
    <property type="match status" value="1"/>
</dbReference>
<evidence type="ECO:0000256" key="1">
    <source>
        <dbReference type="ARBA" id="ARBA00022659"/>
    </source>
</evidence>
<evidence type="ECO:0000313" key="10">
    <source>
        <dbReference type="RefSeq" id="XP_023556938.1"/>
    </source>
</evidence>
<accession>A0A6P6DBB7</accession>
<dbReference type="Pfam" id="PF00084">
    <property type="entry name" value="Sushi"/>
    <property type="match status" value="2"/>
</dbReference>
<feature type="domain" description="Sushi" evidence="8">
    <location>
        <begin position="28"/>
        <end position="85"/>
    </location>
</feature>
<evidence type="ECO:0000256" key="6">
    <source>
        <dbReference type="SAM" id="Coils"/>
    </source>
</evidence>
<evidence type="ECO:0000256" key="4">
    <source>
        <dbReference type="ARBA" id="ARBA00023157"/>
    </source>
</evidence>
<dbReference type="SUPFAM" id="SSF57535">
    <property type="entry name" value="Complement control module/SCR domain"/>
    <property type="match status" value="2"/>
</dbReference>
<feature type="disulfide bond" evidence="5">
    <location>
        <begin position="115"/>
        <end position="142"/>
    </location>
</feature>
<evidence type="ECO:0000259" key="8">
    <source>
        <dbReference type="PROSITE" id="PS50923"/>
    </source>
</evidence>
<dbReference type="AlphaFoldDB" id="A0A6P6DBB7"/>
<keyword evidence="2 7" id="KW-0732">Signal</keyword>
<feature type="signal peptide" evidence="7">
    <location>
        <begin position="1"/>
        <end position="19"/>
    </location>
</feature>
<feature type="coiled-coil region" evidence="6">
    <location>
        <begin position="168"/>
        <end position="195"/>
    </location>
</feature>
<evidence type="ECO:0000256" key="3">
    <source>
        <dbReference type="ARBA" id="ARBA00022737"/>
    </source>
</evidence>
<dbReference type="SMART" id="SM00032">
    <property type="entry name" value="CCP"/>
    <property type="match status" value="2"/>
</dbReference>
<organism evidence="9 10">
    <name type="scientific">Octodon degus</name>
    <name type="common">Degu</name>
    <name type="synonym">Sciurus degus</name>
    <dbReference type="NCBI Taxonomy" id="10160"/>
    <lineage>
        <taxon>Eukaryota</taxon>
        <taxon>Metazoa</taxon>
        <taxon>Chordata</taxon>
        <taxon>Craniata</taxon>
        <taxon>Vertebrata</taxon>
        <taxon>Euteleostomi</taxon>
        <taxon>Mammalia</taxon>
        <taxon>Eutheria</taxon>
        <taxon>Euarchontoglires</taxon>
        <taxon>Glires</taxon>
        <taxon>Rodentia</taxon>
        <taxon>Hystricomorpha</taxon>
        <taxon>Octodontidae</taxon>
        <taxon>Octodon</taxon>
    </lineage>
</organism>
<reference evidence="10" key="1">
    <citation type="submission" date="2025-08" db="UniProtKB">
        <authorList>
            <consortium name="RefSeq"/>
        </authorList>
    </citation>
    <scope>IDENTIFICATION</scope>
</reference>
<dbReference type="PROSITE" id="PS51257">
    <property type="entry name" value="PROKAR_LIPOPROTEIN"/>
    <property type="match status" value="1"/>
</dbReference>
<proteinExistence type="predicted"/>
<feature type="chain" id="PRO_5027635743" evidence="7">
    <location>
        <begin position="20"/>
        <end position="195"/>
    </location>
</feature>
<name>A0A6P6DBB7_OCTDE</name>
<feature type="domain" description="Sushi" evidence="8">
    <location>
        <begin position="86"/>
        <end position="144"/>
    </location>
</feature>
<protein>
    <submittedName>
        <fullName evidence="10">C4b-binding protein alpha chain-like</fullName>
    </submittedName>
</protein>